<feature type="non-terminal residue" evidence="1">
    <location>
        <position position="1"/>
    </location>
</feature>
<evidence type="ECO:0000313" key="2">
    <source>
        <dbReference type="Proteomes" id="UP000078541"/>
    </source>
</evidence>
<organism evidence="1 2">
    <name type="scientific">Trachymyrmex septentrionalis</name>
    <dbReference type="NCBI Taxonomy" id="34720"/>
    <lineage>
        <taxon>Eukaryota</taxon>
        <taxon>Metazoa</taxon>
        <taxon>Ecdysozoa</taxon>
        <taxon>Arthropoda</taxon>
        <taxon>Hexapoda</taxon>
        <taxon>Insecta</taxon>
        <taxon>Pterygota</taxon>
        <taxon>Neoptera</taxon>
        <taxon>Endopterygota</taxon>
        <taxon>Hymenoptera</taxon>
        <taxon>Apocrita</taxon>
        <taxon>Aculeata</taxon>
        <taxon>Formicoidea</taxon>
        <taxon>Formicidae</taxon>
        <taxon>Myrmicinae</taxon>
        <taxon>Trachymyrmex</taxon>
    </lineage>
</organism>
<dbReference type="STRING" id="34720.A0A151JZS8"/>
<reference evidence="1 2" key="1">
    <citation type="submission" date="2016-03" db="EMBL/GenBank/DDBJ databases">
        <title>Trachymyrmex septentrionalis WGS genome.</title>
        <authorList>
            <person name="Nygaard S."/>
            <person name="Hu H."/>
            <person name="Boomsma J."/>
            <person name="Zhang G."/>
        </authorList>
    </citation>
    <scope>NUCLEOTIDE SEQUENCE [LARGE SCALE GENOMIC DNA]</scope>
    <source>
        <strain evidence="1">Tsep2-gDNA-1</strain>
        <tissue evidence="1">Whole body</tissue>
    </source>
</reference>
<evidence type="ECO:0000313" key="1">
    <source>
        <dbReference type="EMBL" id="KYN42678.1"/>
    </source>
</evidence>
<dbReference type="Proteomes" id="UP000078541">
    <property type="component" value="Unassembled WGS sequence"/>
</dbReference>
<name>A0A151JZS8_9HYME</name>
<keyword evidence="2" id="KW-1185">Reference proteome</keyword>
<protein>
    <submittedName>
        <fullName evidence="1">Uncharacterized protein</fullName>
    </submittedName>
</protein>
<dbReference type="EMBL" id="KQ981332">
    <property type="protein sequence ID" value="KYN42678.1"/>
    <property type="molecule type" value="Genomic_DNA"/>
</dbReference>
<proteinExistence type="predicted"/>
<sequence>GKKKREGGATGGTTGPNEIIACTNCGPNPCTHTTTNGCTAEVSKLLYIQV</sequence>
<gene>
    <name evidence="1" type="ORF">ALC56_02904</name>
</gene>
<accession>A0A151JZS8</accession>
<dbReference type="AlphaFoldDB" id="A0A151JZS8"/>